<dbReference type="EMBL" id="CP034204">
    <property type="protein sequence ID" value="QBZ53638.1"/>
    <property type="molecule type" value="Genomic_DNA"/>
</dbReference>
<protein>
    <recommendedName>
        <fullName evidence="1">Autophagy-related protein</fullName>
    </recommendedName>
</protein>
<comment type="function">
    <text evidence="1">Vacuolar effluxer which mediate the efflux of amino acids resulting from autophagic degradation. The release of autophagic amino acids allows the maintenance of protein synthesis and viability during nitrogen starvation.</text>
</comment>
<dbReference type="GO" id="GO:0005774">
    <property type="term" value="C:vacuolar membrane"/>
    <property type="evidence" value="ECO:0007669"/>
    <property type="project" value="UniProtKB-SubCell"/>
</dbReference>
<keyword evidence="1" id="KW-0813">Transport</keyword>
<sequence length="96" mass="10320">MASGMTRPSAGGKSGFWSKKMARKYQWEFYVQNVISGLSSAITNSVTRVLYSKLVLKGSMGQLRRECTTTKCNETAALPPHHLPGLSGITGDIGAV</sequence>
<keyword evidence="1" id="KW-0926">Vacuole</keyword>
<name>A0A4P7MTY5_PYROR</name>
<evidence type="ECO:0000256" key="1">
    <source>
        <dbReference type="RuleBase" id="RU363073"/>
    </source>
</evidence>
<evidence type="ECO:0000313" key="3">
    <source>
        <dbReference type="Proteomes" id="UP000294847"/>
    </source>
</evidence>
<dbReference type="GO" id="GO:0006865">
    <property type="term" value="P:amino acid transport"/>
    <property type="evidence" value="ECO:0007669"/>
    <property type="project" value="UniProtKB-KW"/>
</dbReference>
<evidence type="ECO:0000313" key="2">
    <source>
        <dbReference type="EMBL" id="QBZ53638.1"/>
    </source>
</evidence>
<accession>A0A4P7MTY5</accession>
<comment type="similarity">
    <text evidence="1">Belongs to the ATG22 family.</text>
</comment>
<keyword evidence="1" id="KW-0072">Autophagy</keyword>
<proteinExistence type="inferred from homology"/>
<comment type="subcellular location">
    <subcellularLocation>
        <location evidence="1">Vacuole membrane</location>
        <topology evidence="1">Multi-pass membrane protein</topology>
    </subcellularLocation>
</comment>
<organism evidence="2 3">
    <name type="scientific">Pyricularia oryzae</name>
    <name type="common">Rice blast fungus</name>
    <name type="synonym">Magnaporthe oryzae</name>
    <dbReference type="NCBI Taxonomy" id="318829"/>
    <lineage>
        <taxon>Eukaryota</taxon>
        <taxon>Fungi</taxon>
        <taxon>Dikarya</taxon>
        <taxon>Ascomycota</taxon>
        <taxon>Pezizomycotina</taxon>
        <taxon>Sordariomycetes</taxon>
        <taxon>Sordariomycetidae</taxon>
        <taxon>Magnaporthales</taxon>
        <taxon>Pyriculariaceae</taxon>
        <taxon>Pyricularia</taxon>
    </lineage>
</organism>
<dbReference type="Proteomes" id="UP000294847">
    <property type="component" value="Chromosome 1"/>
</dbReference>
<dbReference type="InterPro" id="IPR024671">
    <property type="entry name" value="Atg22-like"/>
</dbReference>
<dbReference type="AlphaFoldDB" id="A0A4P7MTY5"/>
<keyword evidence="1" id="KW-0029">Amino-acid transport</keyword>
<reference evidence="2 3" key="1">
    <citation type="journal article" date="2019" name="Mol. Biol. Evol.">
        <title>Blast fungal genomes show frequent chromosomal changes, gene gains and losses, and effector gene turnover.</title>
        <authorList>
            <person name="Gomez Luciano L.B."/>
            <person name="Jason Tsai I."/>
            <person name="Chuma I."/>
            <person name="Tosa Y."/>
            <person name="Chen Y.H."/>
            <person name="Li J.Y."/>
            <person name="Li M.Y."/>
            <person name="Jade Lu M.Y."/>
            <person name="Nakayashiki H."/>
            <person name="Li W.H."/>
        </authorList>
    </citation>
    <scope>NUCLEOTIDE SEQUENCE [LARGE SCALE GENOMIC DNA]</scope>
    <source>
        <strain evidence="2">MZ5-1-6</strain>
    </source>
</reference>
<gene>
    <name evidence="2" type="ORF">PoMZ_09326</name>
</gene>
<dbReference type="GO" id="GO:0006914">
    <property type="term" value="P:autophagy"/>
    <property type="evidence" value="ECO:0007669"/>
    <property type="project" value="UniProtKB-KW"/>
</dbReference>
<dbReference type="Pfam" id="PF11700">
    <property type="entry name" value="ATG22"/>
    <property type="match status" value="1"/>
</dbReference>